<proteinExistence type="predicted"/>
<dbReference type="EMBL" id="NWVW01000023">
    <property type="protein sequence ID" value="PHO08735.1"/>
    <property type="molecule type" value="Genomic_DNA"/>
</dbReference>
<sequence length="79" mass="9620">MITKNYKLLRKLELKKEFDFFLAEELNNKEEVFIKANKEFLTDQRSLENLENEFLILKNLKHENIIEVKDFQNKIINAF</sequence>
<dbReference type="Proteomes" id="UP000221384">
    <property type="component" value="Unassembled WGS sequence"/>
</dbReference>
<dbReference type="RefSeq" id="WP_099335332.1">
    <property type="nucleotide sequence ID" value="NZ_CP042812.1"/>
</dbReference>
<dbReference type="Gene3D" id="3.30.200.20">
    <property type="entry name" value="Phosphorylase Kinase, domain 1"/>
    <property type="match status" value="1"/>
</dbReference>
<protein>
    <recommendedName>
        <fullName evidence="3">Serine/threonine protein kinase</fullName>
    </recommendedName>
</protein>
<organism evidence="1 2">
    <name type="scientific">Malaciobacter canalis</name>
    <dbReference type="NCBI Taxonomy" id="1912871"/>
    <lineage>
        <taxon>Bacteria</taxon>
        <taxon>Pseudomonadati</taxon>
        <taxon>Campylobacterota</taxon>
        <taxon>Epsilonproteobacteria</taxon>
        <taxon>Campylobacterales</taxon>
        <taxon>Arcobacteraceae</taxon>
        <taxon>Malaciobacter</taxon>
    </lineage>
</organism>
<evidence type="ECO:0008006" key="3">
    <source>
        <dbReference type="Google" id="ProtNLM"/>
    </source>
</evidence>
<gene>
    <name evidence="1" type="ORF">CPG37_13090</name>
</gene>
<keyword evidence="2" id="KW-1185">Reference proteome</keyword>
<comment type="caution">
    <text evidence="1">The sequence shown here is derived from an EMBL/GenBank/DDBJ whole genome shotgun (WGS) entry which is preliminary data.</text>
</comment>
<name>A0ABX4LLP7_9BACT</name>
<reference evidence="1 2" key="1">
    <citation type="submission" date="2017-09" db="EMBL/GenBank/DDBJ databases">
        <authorList>
            <person name="Perez-Cataluna A."/>
            <person name="Figueras M.J."/>
            <person name="Salas-Masso N."/>
        </authorList>
    </citation>
    <scope>NUCLEOTIDE SEQUENCE [LARGE SCALE GENOMIC DNA]</scope>
    <source>
        <strain evidence="1 2">F138-33</strain>
    </source>
</reference>
<evidence type="ECO:0000313" key="2">
    <source>
        <dbReference type="Proteomes" id="UP000221384"/>
    </source>
</evidence>
<evidence type="ECO:0000313" key="1">
    <source>
        <dbReference type="EMBL" id="PHO08735.1"/>
    </source>
</evidence>
<dbReference type="InterPro" id="IPR011009">
    <property type="entry name" value="Kinase-like_dom_sf"/>
</dbReference>
<dbReference type="SUPFAM" id="SSF56112">
    <property type="entry name" value="Protein kinase-like (PK-like)"/>
    <property type="match status" value="1"/>
</dbReference>
<accession>A0ABX4LLP7</accession>